<gene>
    <name evidence="3" type="ORF">R7226_09450</name>
</gene>
<dbReference type="Gene3D" id="3.90.1300.10">
    <property type="entry name" value="Amidase signature (AS) domain"/>
    <property type="match status" value="1"/>
</dbReference>
<dbReference type="InterPro" id="IPR006311">
    <property type="entry name" value="TAT_signal"/>
</dbReference>
<keyword evidence="4" id="KW-1185">Reference proteome</keyword>
<dbReference type="Pfam" id="PF01425">
    <property type="entry name" value="Amidase"/>
    <property type="match status" value="1"/>
</dbReference>
<proteinExistence type="predicted"/>
<dbReference type="PANTHER" id="PTHR42678">
    <property type="entry name" value="AMIDASE"/>
    <property type="match status" value="1"/>
</dbReference>
<name>A0ABU4HMN6_9ACTN</name>
<dbReference type="InterPro" id="IPR023631">
    <property type="entry name" value="Amidase_dom"/>
</dbReference>
<reference evidence="3 4" key="2">
    <citation type="submission" date="2023-10" db="EMBL/GenBank/DDBJ databases">
        <authorList>
            <person name="Han X.F."/>
        </authorList>
    </citation>
    <scope>NUCLEOTIDE SEQUENCE [LARGE SCALE GENOMIC DNA]</scope>
    <source>
        <strain evidence="3 4">KCTC 39840</strain>
    </source>
</reference>
<evidence type="ECO:0000313" key="3">
    <source>
        <dbReference type="EMBL" id="MDW5594561.1"/>
    </source>
</evidence>
<sequence length="979" mass="101597">MPSRPRRSPEHSPPRGRRAGLAAIAALTAGLAVAAPASAVNYVRTANGALLAINDAAAPGLDTGAIGRAYGAAVANQNSDAAVYGFGGIRVAVDTQPTPRLNGEVMRGFGLRFDGLERFTTTKAVQLGQVSIARDILVERGDVYTRYFDTFSNTSATPVRVSVSFGGALGINRNNRQSAVAATSSSDRAIGSDDSWVTVHSPSPGYSFSGPVGVALGTPAVFAGFSGTGQYQRDPFLTPLPTTGQQANFYGYNATLTLQPGETRSIARFVVVGRVETSGTAGQQVTAVNGAVAGLAAAPDFAGLSTAQICSLANWDLSTVPGFNVADCAAVRPLEVDPPQQAQEPVTSSPYDVVGKSLTQLQADMTAGVTTSEEITRAYLDRIAAYDTGQFGFHAFIHVSETAIDQARAADRARAAGKRSPVLGIPVAVKDLYDTKDMPTTDGTYALDGYVPRSDAFQVAKLRDAGAVILGKANLSQFANSGSQSDSSYGQVWNAFKPSKSSLGSSGGSAVSVAASMAAFAMGTQTGVSLYAPSTGAGLATFRGTDGMQSASGVMPLTWATDYAGAIGRTVSDLAGILNVVAGTDPADEQTLATDAHKPADWAAYLDANALRGKKIGYLPASFVSGFASDDGTADAVRARFAAIEAAGGTMVEMSGAPTRPANGASGGNANVEGWERYIAAHPEFPYASAAGILQSPRNLPYNRTGGTARGYDDENAARLLKFRADYRVTVAQWMDQFGVDAVVYPGFLSDVYDNDSSAADSGLSSDRGSGVLTQNAGLPTVILPVGTNPHGDPISMQLMGREWSDPQILGMGYALERATGPRPQATTAPALRYVAGTTPRPIVIEVPGPSVTLPPVQTPPQESRPTPTPTRVAIATTLPKTATVRGGKVRFVLANRSAARLTGTVTLRAKVGRRTIVLGSAKVSVGARGRKTLVVTLTRAARRALGRRAKIAATATYALRNPTGATATKKAKLTIRLR</sequence>
<dbReference type="RefSeq" id="WP_318596832.1">
    <property type="nucleotide sequence ID" value="NZ_JAWSTH010000018.1"/>
</dbReference>
<evidence type="ECO:0000259" key="2">
    <source>
        <dbReference type="Pfam" id="PF01425"/>
    </source>
</evidence>
<feature type="domain" description="Amidase" evidence="2">
    <location>
        <begin position="374"/>
        <end position="810"/>
    </location>
</feature>
<organism evidence="3 4">
    <name type="scientific">Conexibacter stalactiti</name>
    <dbReference type="NCBI Taxonomy" id="1940611"/>
    <lineage>
        <taxon>Bacteria</taxon>
        <taxon>Bacillati</taxon>
        <taxon>Actinomycetota</taxon>
        <taxon>Thermoleophilia</taxon>
        <taxon>Solirubrobacterales</taxon>
        <taxon>Conexibacteraceae</taxon>
        <taxon>Conexibacter</taxon>
    </lineage>
</organism>
<feature type="region of interest" description="Disordered" evidence="1">
    <location>
        <begin position="848"/>
        <end position="870"/>
    </location>
</feature>
<reference evidence="4" key="1">
    <citation type="submission" date="2023-07" db="EMBL/GenBank/DDBJ databases">
        <title>Conexibacter stalactiti sp. nov., isolated from stalactites in a lava cave and emended description of the genus Conexibacter.</title>
        <authorList>
            <person name="Lee S.D."/>
        </authorList>
    </citation>
    <scope>NUCLEOTIDE SEQUENCE [LARGE SCALE GENOMIC DNA]</scope>
    <source>
        <strain evidence="4">KCTC 39840</strain>
    </source>
</reference>
<dbReference type="PANTHER" id="PTHR42678:SF34">
    <property type="entry name" value="OS04G0183300 PROTEIN"/>
    <property type="match status" value="1"/>
</dbReference>
<evidence type="ECO:0000256" key="1">
    <source>
        <dbReference type="SAM" id="MobiDB-lite"/>
    </source>
</evidence>
<evidence type="ECO:0000313" key="4">
    <source>
        <dbReference type="Proteomes" id="UP001284601"/>
    </source>
</evidence>
<comment type="caution">
    <text evidence="3">The sequence shown here is derived from an EMBL/GenBank/DDBJ whole genome shotgun (WGS) entry which is preliminary data.</text>
</comment>
<accession>A0ABU4HMN6</accession>
<dbReference type="SUPFAM" id="SSF75304">
    <property type="entry name" value="Amidase signature (AS) enzymes"/>
    <property type="match status" value="1"/>
</dbReference>
<dbReference type="Proteomes" id="UP001284601">
    <property type="component" value="Unassembled WGS sequence"/>
</dbReference>
<protein>
    <submittedName>
        <fullName evidence="3">Amidase family protein</fullName>
    </submittedName>
</protein>
<dbReference type="PROSITE" id="PS51318">
    <property type="entry name" value="TAT"/>
    <property type="match status" value="1"/>
</dbReference>
<dbReference type="InterPro" id="IPR036928">
    <property type="entry name" value="AS_sf"/>
</dbReference>
<dbReference type="EMBL" id="JAWSTH010000018">
    <property type="protein sequence ID" value="MDW5594561.1"/>
    <property type="molecule type" value="Genomic_DNA"/>
</dbReference>